<dbReference type="EMBL" id="LM997413">
    <property type="protein sequence ID" value="CEA00510.1"/>
    <property type="molecule type" value="Genomic_DNA"/>
</dbReference>
<dbReference type="Pfam" id="PF01337">
    <property type="entry name" value="Barstar"/>
    <property type="match status" value="1"/>
</dbReference>
<name>A0A078M2T4_9PSED</name>
<dbReference type="InterPro" id="IPR035905">
    <property type="entry name" value="Barstar-like_sf"/>
</dbReference>
<comment type="similarity">
    <text evidence="1">Belongs to the barstar family.</text>
</comment>
<dbReference type="InterPro" id="IPR000468">
    <property type="entry name" value="Barstar"/>
</dbReference>
<evidence type="ECO:0000313" key="3">
    <source>
        <dbReference type="EMBL" id="CEA00510.1"/>
    </source>
</evidence>
<dbReference type="Gene3D" id="3.30.370.10">
    <property type="entry name" value="Barstar-like"/>
    <property type="match status" value="1"/>
</dbReference>
<evidence type="ECO:0000256" key="1">
    <source>
        <dbReference type="ARBA" id="ARBA00006845"/>
    </source>
</evidence>
<proteinExistence type="inferred from homology"/>
<dbReference type="OrthoDB" id="7575400at2"/>
<feature type="domain" description="Barstar (barnase inhibitor)" evidence="2">
    <location>
        <begin position="23"/>
        <end position="114"/>
    </location>
</feature>
<sequence length="137" mass="15245">MTTTPEQSAPITWQPRHQLDQPAVALDANGLLNKSILLQALCGAFNFPDYFGDNWDAAYDLLLDHVDQLSEPALWRFSIEDASEVDEADLADWFQLMMDVCTYASSREIQLRVEIYGDALACGVGSLGFTADSPERQ</sequence>
<reference evidence="3" key="1">
    <citation type="submission" date="2014-07" db="EMBL/GenBank/DDBJ databases">
        <authorList>
            <person name="Urmite Genomes Urmite Genomes"/>
        </authorList>
    </citation>
    <scope>NUCLEOTIDE SEQUENCE</scope>
    <source>
        <strain evidence="3">12M76_air</strain>
    </source>
</reference>
<protein>
    <submittedName>
        <fullName evidence="3">Barstar (Barnase inhibitor)</fullName>
    </submittedName>
</protein>
<dbReference type="PATRIC" id="fig|1461581.3.peg.73"/>
<dbReference type="RefSeq" id="WP_044497637.1">
    <property type="nucleotide sequence ID" value="NZ_LK391969.1"/>
</dbReference>
<accession>A0A078M2T4</accession>
<evidence type="ECO:0000259" key="2">
    <source>
        <dbReference type="Pfam" id="PF01337"/>
    </source>
</evidence>
<dbReference type="SUPFAM" id="SSF52038">
    <property type="entry name" value="Barstar-related"/>
    <property type="match status" value="1"/>
</dbReference>
<organism evidence="3">
    <name type="scientific">Pseudomonas saudimassiliensis</name>
    <dbReference type="NCBI Taxonomy" id="1461581"/>
    <lineage>
        <taxon>Bacteria</taxon>
        <taxon>Pseudomonadati</taxon>
        <taxon>Pseudomonadota</taxon>
        <taxon>Gammaproteobacteria</taxon>
        <taxon>Pseudomonadales</taxon>
        <taxon>Pseudomonadaceae</taxon>
        <taxon>Pseudomonas</taxon>
    </lineage>
</organism>
<dbReference type="EMBL" id="LK391969">
    <property type="protein sequence ID" value="CEF25178.1"/>
    <property type="molecule type" value="Genomic_DNA"/>
</dbReference>
<dbReference type="AlphaFoldDB" id="A0A078M2T4"/>
<gene>
    <name evidence="3" type="ORF">BN1049_00079</name>
</gene>